<organism evidence="3 4">
    <name type="scientific">Brachybacterium halotolerans</name>
    <dbReference type="NCBI Taxonomy" id="2795215"/>
    <lineage>
        <taxon>Bacteria</taxon>
        <taxon>Bacillati</taxon>
        <taxon>Actinomycetota</taxon>
        <taxon>Actinomycetes</taxon>
        <taxon>Micrococcales</taxon>
        <taxon>Dermabacteraceae</taxon>
        <taxon>Brachybacterium</taxon>
    </lineage>
</organism>
<keyword evidence="4" id="KW-1185">Reference proteome</keyword>
<gene>
    <name evidence="3" type="ORF">I8D64_04165</name>
</gene>
<protein>
    <submittedName>
        <fullName evidence="3">Alpha/beta hydrolase fold domain-containing protein</fullName>
    </submittedName>
</protein>
<dbReference type="InterPro" id="IPR029058">
    <property type="entry name" value="AB_hydrolase_fold"/>
</dbReference>
<proteinExistence type="predicted"/>
<dbReference type="SUPFAM" id="SSF53474">
    <property type="entry name" value="alpha/beta-Hydrolases"/>
    <property type="match status" value="1"/>
</dbReference>
<feature type="domain" description="Alpha/beta hydrolase fold-3" evidence="2">
    <location>
        <begin position="72"/>
        <end position="272"/>
    </location>
</feature>
<dbReference type="PANTHER" id="PTHR48081">
    <property type="entry name" value="AB HYDROLASE SUPERFAMILY PROTEIN C4A8.06C"/>
    <property type="match status" value="1"/>
</dbReference>
<evidence type="ECO:0000259" key="2">
    <source>
        <dbReference type="Pfam" id="PF07859"/>
    </source>
</evidence>
<dbReference type="InterPro" id="IPR013094">
    <property type="entry name" value="AB_hydrolase_3"/>
</dbReference>
<dbReference type="GO" id="GO:0016787">
    <property type="term" value="F:hydrolase activity"/>
    <property type="evidence" value="ECO:0007669"/>
    <property type="project" value="UniProtKB-KW"/>
</dbReference>
<evidence type="ECO:0000313" key="3">
    <source>
        <dbReference type="EMBL" id="MBK0330592.1"/>
    </source>
</evidence>
<comment type="caution">
    <text evidence="3">The sequence shown here is derived from an EMBL/GenBank/DDBJ whole genome shotgun (WGS) entry which is preliminary data.</text>
</comment>
<keyword evidence="1 3" id="KW-0378">Hydrolase</keyword>
<dbReference type="InterPro" id="IPR050300">
    <property type="entry name" value="GDXG_lipolytic_enzyme"/>
</dbReference>
<dbReference type="PANTHER" id="PTHR48081:SF8">
    <property type="entry name" value="ALPHA_BETA HYDROLASE FOLD-3 DOMAIN-CONTAINING PROTEIN-RELATED"/>
    <property type="match status" value="1"/>
</dbReference>
<evidence type="ECO:0000313" key="4">
    <source>
        <dbReference type="Proteomes" id="UP000612352"/>
    </source>
</evidence>
<accession>A0ABS1B7W8</accession>
<reference evidence="3 4" key="1">
    <citation type="submission" date="2020-12" db="EMBL/GenBank/DDBJ databases">
        <title>Brachybacterium sp. MASK1Z-5, whole genome shotgun sequence.</title>
        <authorList>
            <person name="Tuo L."/>
        </authorList>
    </citation>
    <scope>NUCLEOTIDE SEQUENCE [LARGE SCALE GENOMIC DNA]</scope>
    <source>
        <strain evidence="3 4">MASK1Z-5</strain>
    </source>
</reference>
<dbReference type="RefSeq" id="WP_200501190.1">
    <property type="nucleotide sequence ID" value="NZ_JAEDAJ010000001.1"/>
</dbReference>
<name>A0ABS1B7W8_9MICO</name>
<evidence type="ECO:0000256" key="1">
    <source>
        <dbReference type="ARBA" id="ARBA00022801"/>
    </source>
</evidence>
<dbReference type="EMBL" id="JAEDAJ010000001">
    <property type="protein sequence ID" value="MBK0330592.1"/>
    <property type="molecule type" value="Genomic_DNA"/>
</dbReference>
<sequence length="292" mass="31245">MPVSLQEAYEAALAAKPAHVQAMRDAQHPVLAKDPVPMPPGVPERFEVEEREIAGFPVQVLHPRERGSGIQVVYFHGGAFTLPFQGSHGRIVLGLADRTGADLWIPHYLPGPDGTIEDALPFIDALAREVPNAAGGHRYVVAGESAGGNMALVQTLRAAQNGTRMPDHLVIHAPWVDLRTADPESVRMEPADVLMTVDNLHLSARNWAGGRDLTDPMVSPIFGDLGALPPVSVLQGTNDLLLPDVLRFVEEARAQGGEVELDLVDGAFHVYLAADAPEAHAALDLAAQRILG</sequence>
<dbReference type="Proteomes" id="UP000612352">
    <property type="component" value="Unassembled WGS sequence"/>
</dbReference>
<dbReference type="Pfam" id="PF07859">
    <property type="entry name" value="Abhydrolase_3"/>
    <property type="match status" value="1"/>
</dbReference>
<dbReference type="Gene3D" id="3.40.50.1820">
    <property type="entry name" value="alpha/beta hydrolase"/>
    <property type="match status" value="1"/>
</dbReference>